<dbReference type="KEGG" id="mis:MICPUN_59575"/>
<dbReference type="InterPro" id="IPR024072">
    <property type="entry name" value="DHFR-like_dom_sf"/>
</dbReference>
<dbReference type="EMBL" id="CP001327">
    <property type="protein sequence ID" value="ACO64612.1"/>
    <property type="molecule type" value="Genomic_DNA"/>
</dbReference>
<organism evidence="3 4">
    <name type="scientific">Micromonas commoda (strain RCC299 / NOUM17 / CCMP2709)</name>
    <name type="common">Picoplanktonic green alga</name>
    <dbReference type="NCBI Taxonomy" id="296587"/>
    <lineage>
        <taxon>Eukaryota</taxon>
        <taxon>Viridiplantae</taxon>
        <taxon>Chlorophyta</taxon>
        <taxon>Mamiellophyceae</taxon>
        <taxon>Mamiellales</taxon>
        <taxon>Mamiellaceae</taxon>
        <taxon>Micromonas</taxon>
    </lineage>
</organism>
<name>C1E922_MICCC</name>
<evidence type="ECO:0000256" key="1">
    <source>
        <dbReference type="SAM" id="MobiDB-lite"/>
    </source>
</evidence>
<dbReference type="SUPFAM" id="SSF53597">
    <property type="entry name" value="Dihydrofolate reductase-like"/>
    <property type="match status" value="1"/>
</dbReference>
<dbReference type="RefSeq" id="XP_002503354.1">
    <property type="nucleotide sequence ID" value="XM_002503308.1"/>
</dbReference>
<sequence length="287" mass="31747">MSATLAVFHAPRAIPKNQRSNVVPRRRIGSPHQAEDPRRRAKRGDPAKKRLGRPSDKSDDNGETSGRRQFLSGGLQLLILSSADDLLAAATAAYMSAPRPETVVYIGVTMDGYIARPDGSLDFLPQPEGEDDFGFGAFLNTVDAVLMGRRTFDQVAEFVVRDKVPWPYEGKRVIVVSRTMTQKDVPEPLSSKVTVTAQSPSEALKALGKTGFTRRVYVDGGMTIRSLLEEDQVDEMVLTSVPVTIGRGTSLWGFDTKDKRDYRWSVTSSEPIGRGMVKTTYKRVRKK</sequence>
<dbReference type="Proteomes" id="UP000002009">
    <property type="component" value="Chromosome 6"/>
</dbReference>
<evidence type="ECO:0000313" key="4">
    <source>
        <dbReference type="Proteomes" id="UP000002009"/>
    </source>
</evidence>
<dbReference type="InParanoid" id="C1E922"/>
<evidence type="ECO:0000313" key="3">
    <source>
        <dbReference type="EMBL" id="ACO64612.1"/>
    </source>
</evidence>
<dbReference type="Pfam" id="PF01872">
    <property type="entry name" value="RibD_C"/>
    <property type="match status" value="1"/>
</dbReference>
<proteinExistence type="predicted"/>
<dbReference type="PANTHER" id="PTHR38011:SF11">
    <property type="entry name" value="2,5-DIAMINO-6-RIBOSYLAMINO-4(3H)-PYRIMIDINONE 5'-PHOSPHATE REDUCTASE"/>
    <property type="match status" value="1"/>
</dbReference>
<dbReference type="OrthoDB" id="3192019at2759"/>
<dbReference type="Gene3D" id="3.40.430.10">
    <property type="entry name" value="Dihydrofolate Reductase, subunit A"/>
    <property type="match status" value="1"/>
</dbReference>
<dbReference type="GO" id="GO:0009231">
    <property type="term" value="P:riboflavin biosynthetic process"/>
    <property type="evidence" value="ECO:0007669"/>
    <property type="project" value="InterPro"/>
</dbReference>
<feature type="region of interest" description="Disordered" evidence="1">
    <location>
        <begin position="1"/>
        <end position="67"/>
    </location>
</feature>
<dbReference type="PANTHER" id="PTHR38011">
    <property type="entry name" value="DIHYDROFOLATE REDUCTASE FAMILY PROTEIN (AFU_ORTHOLOGUE AFUA_8G06820)"/>
    <property type="match status" value="1"/>
</dbReference>
<dbReference type="GeneID" id="8244282"/>
<keyword evidence="4" id="KW-1185">Reference proteome</keyword>
<dbReference type="InterPro" id="IPR002734">
    <property type="entry name" value="RibDG_C"/>
</dbReference>
<dbReference type="AlphaFoldDB" id="C1E922"/>
<evidence type="ECO:0000259" key="2">
    <source>
        <dbReference type="Pfam" id="PF01872"/>
    </source>
</evidence>
<reference evidence="3 4" key="1">
    <citation type="journal article" date="2009" name="Science">
        <title>Green evolution and dynamic adaptations revealed by genomes of the marine picoeukaryotes Micromonas.</title>
        <authorList>
            <person name="Worden A.Z."/>
            <person name="Lee J.H."/>
            <person name="Mock T."/>
            <person name="Rouze P."/>
            <person name="Simmons M.P."/>
            <person name="Aerts A.L."/>
            <person name="Allen A.E."/>
            <person name="Cuvelier M.L."/>
            <person name="Derelle E."/>
            <person name="Everett M.V."/>
            <person name="Foulon E."/>
            <person name="Grimwood J."/>
            <person name="Gundlach H."/>
            <person name="Henrissat B."/>
            <person name="Napoli C."/>
            <person name="McDonald S.M."/>
            <person name="Parker M.S."/>
            <person name="Rombauts S."/>
            <person name="Salamov A."/>
            <person name="Von Dassow P."/>
            <person name="Badger J.H."/>
            <person name="Coutinho P.M."/>
            <person name="Demir E."/>
            <person name="Dubchak I."/>
            <person name="Gentemann C."/>
            <person name="Eikrem W."/>
            <person name="Gready J.E."/>
            <person name="John U."/>
            <person name="Lanier W."/>
            <person name="Lindquist E.A."/>
            <person name="Lucas S."/>
            <person name="Mayer K.F."/>
            <person name="Moreau H."/>
            <person name="Not F."/>
            <person name="Otillar R."/>
            <person name="Panaud O."/>
            <person name="Pangilinan J."/>
            <person name="Paulsen I."/>
            <person name="Piegu B."/>
            <person name="Poliakov A."/>
            <person name="Robbens S."/>
            <person name="Schmutz J."/>
            <person name="Toulza E."/>
            <person name="Wyss T."/>
            <person name="Zelensky A."/>
            <person name="Zhou K."/>
            <person name="Armbrust E.V."/>
            <person name="Bhattacharya D."/>
            <person name="Goodenough U.W."/>
            <person name="Van de Peer Y."/>
            <person name="Grigoriev I.V."/>
        </authorList>
    </citation>
    <scope>NUCLEOTIDE SEQUENCE [LARGE SCALE GENOMIC DNA]</scope>
    <source>
        <strain evidence="4">RCC299 / NOUM17</strain>
    </source>
</reference>
<dbReference type="eggNOG" id="ENOG502SC98">
    <property type="taxonomic scope" value="Eukaryota"/>
</dbReference>
<feature type="domain" description="Bacterial bifunctional deaminase-reductase C-terminal" evidence="2">
    <location>
        <begin position="105"/>
        <end position="277"/>
    </location>
</feature>
<dbReference type="InterPro" id="IPR050765">
    <property type="entry name" value="Riboflavin_Biosynth_HTPR"/>
</dbReference>
<gene>
    <name evidence="3" type="ORF">MICPUN_59575</name>
</gene>
<dbReference type="STRING" id="296587.C1E922"/>
<feature type="compositionally biased region" description="Basic and acidic residues" evidence="1">
    <location>
        <begin position="33"/>
        <end position="60"/>
    </location>
</feature>
<protein>
    <recommendedName>
        <fullName evidence="2">Bacterial bifunctional deaminase-reductase C-terminal domain-containing protein</fullName>
    </recommendedName>
</protein>
<dbReference type="GO" id="GO:0008703">
    <property type="term" value="F:5-amino-6-(5-phosphoribosylamino)uracil reductase activity"/>
    <property type="evidence" value="ECO:0007669"/>
    <property type="project" value="InterPro"/>
</dbReference>
<accession>C1E922</accession>